<keyword evidence="7" id="KW-1185">Reference proteome</keyword>
<dbReference type="STRING" id="1565605.PG1C_01340"/>
<dbReference type="SUPFAM" id="SSF53335">
    <property type="entry name" value="S-adenosyl-L-methionine-dependent methyltransferases"/>
    <property type="match status" value="1"/>
</dbReference>
<feature type="active site" description="Proton acceptor" evidence="4">
    <location>
        <position position="136"/>
    </location>
</feature>
<dbReference type="AlphaFoldDB" id="A0A0C5JPX2"/>
<dbReference type="InterPro" id="IPR029063">
    <property type="entry name" value="SAM-dependent_MTases_sf"/>
</dbReference>
<dbReference type="GO" id="GO:0016740">
    <property type="term" value="F:transferase activity"/>
    <property type="evidence" value="ECO:0007669"/>
    <property type="project" value="UniProtKB-UniRule"/>
</dbReference>
<dbReference type="PROSITE" id="PS51006">
    <property type="entry name" value="PABS_2"/>
    <property type="match status" value="1"/>
</dbReference>
<evidence type="ECO:0000256" key="2">
    <source>
        <dbReference type="ARBA" id="ARBA00022679"/>
    </source>
</evidence>
<name>A0A0C5JPX2_9PROT</name>
<protein>
    <recommendedName>
        <fullName evidence="5">PABS domain-containing protein</fullName>
    </recommendedName>
</protein>
<dbReference type="CDD" id="cd02440">
    <property type="entry name" value="AdoMet_MTases"/>
    <property type="match status" value="1"/>
</dbReference>
<evidence type="ECO:0000256" key="4">
    <source>
        <dbReference type="PROSITE-ProRule" id="PRU00354"/>
    </source>
</evidence>
<dbReference type="Proteomes" id="UP000061603">
    <property type="component" value="Chromosome"/>
</dbReference>
<evidence type="ECO:0000313" key="7">
    <source>
        <dbReference type="Proteomes" id="UP000061603"/>
    </source>
</evidence>
<feature type="domain" description="PABS" evidence="5">
    <location>
        <begin position="1"/>
        <end position="169"/>
    </location>
</feature>
<dbReference type="GO" id="GO:0006596">
    <property type="term" value="P:polyamine biosynthetic process"/>
    <property type="evidence" value="ECO:0007669"/>
    <property type="project" value="UniProtKB-UniRule"/>
</dbReference>
<dbReference type="EMBL" id="CP010554">
    <property type="protein sequence ID" value="AJP49326.1"/>
    <property type="molecule type" value="Genomic_DNA"/>
</dbReference>
<keyword evidence="2 4" id="KW-0808">Transferase</keyword>
<proteinExistence type="inferred from homology"/>
<sequence>MPSLPAGRTDTPFLSKSNGHLSLHFDYLAIQSEMHIDTPDALALGYTRTMMGFLLFQPQPKHIAMIGLGGGSLAKYCLRHLPETQFTAVEINPAILEFRQAFHIPDDEPRFRILCADGADYMRCDEDGPLDVLLLDGFDGHCPPTQLCTPDFYADCHARLTPGGIMVANYWSSDRDCMDYIARIRGCFAGQVVVIDACEPGNKIVFAGKGGNFPPDAATLLERAIEPDTRHPIKLHATAQKLLKQLRQTGWLTRRRSASAA</sequence>
<dbReference type="KEGG" id="rbu:PG1C_01340"/>
<gene>
    <name evidence="6" type="ORF">PG1C_01340</name>
</gene>
<dbReference type="PANTHER" id="PTHR43317:SF1">
    <property type="entry name" value="THERMOSPERMINE SYNTHASE ACAULIS5"/>
    <property type="match status" value="1"/>
</dbReference>
<organism evidence="6 7">
    <name type="scientific">Rugosibacter aromaticivorans</name>
    <dbReference type="NCBI Taxonomy" id="1565605"/>
    <lineage>
        <taxon>Bacteria</taxon>
        <taxon>Pseudomonadati</taxon>
        <taxon>Pseudomonadota</taxon>
        <taxon>Betaproteobacteria</taxon>
        <taxon>Nitrosomonadales</taxon>
        <taxon>Sterolibacteriaceae</taxon>
        <taxon>Rugosibacter</taxon>
    </lineage>
</organism>
<comment type="similarity">
    <text evidence="1">Belongs to the spermidine/spermine synthase family.</text>
</comment>
<dbReference type="InterPro" id="IPR030374">
    <property type="entry name" value="PABS"/>
</dbReference>
<accession>A0A0C5JPX2</accession>
<dbReference type="Pfam" id="PF01564">
    <property type="entry name" value="Spermine_synth"/>
    <property type="match status" value="1"/>
</dbReference>
<dbReference type="Gene3D" id="3.40.50.150">
    <property type="entry name" value="Vaccinia Virus protein VP39"/>
    <property type="match status" value="1"/>
</dbReference>
<keyword evidence="3 4" id="KW-0620">Polyamine biosynthesis</keyword>
<evidence type="ECO:0000259" key="5">
    <source>
        <dbReference type="PROSITE" id="PS51006"/>
    </source>
</evidence>
<evidence type="ECO:0000313" key="6">
    <source>
        <dbReference type="EMBL" id="AJP49326.1"/>
    </source>
</evidence>
<dbReference type="HOGENOM" id="CLU_060070_1_0_4"/>
<dbReference type="PANTHER" id="PTHR43317">
    <property type="entry name" value="THERMOSPERMINE SYNTHASE ACAULIS5"/>
    <property type="match status" value="1"/>
</dbReference>
<reference evidence="6 7" key="1">
    <citation type="journal article" date="2015" name="Genome Announc.">
        <title>Complete Genome Sequence of a Novel Bacterium within the Family Rhodocyclaceae That Degrades Polycyclic Aromatic Hydrocarbons.</title>
        <authorList>
            <person name="Singleton D.R."/>
            <person name="Dickey A.N."/>
            <person name="Scholl E.H."/>
            <person name="Wright F.A."/>
            <person name="Aitken M.D."/>
        </authorList>
    </citation>
    <scope>NUCLEOTIDE SEQUENCE [LARGE SCALE GENOMIC DNA]</scope>
    <source>
        <strain evidence="7">PG1-Ca6</strain>
    </source>
</reference>
<evidence type="ECO:0000256" key="1">
    <source>
        <dbReference type="ARBA" id="ARBA00007867"/>
    </source>
</evidence>
<evidence type="ECO:0000256" key="3">
    <source>
        <dbReference type="ARBA" id="ARBA00023115"/>
    </source>
</evidence>